<dbReference type="EMBL" id="JAFMYU010000021">
    <property type="protein sequence ID" value="MBO0933672.1"/>
    <property type="molecule type" value="Genomic_DNA"/>
</dbReference>
<dbReference type="InterPro" id="IPR008271">
    <property type="entry name" value="Ser/Thr_kinase_AS"/>
</dbReference>
<dbReference type="GO" id="GO:0005829">
    <property type="term" value="C:cytosol"/>
    <property type="evidence" value="ECO:0007669"/>
    <property type="project" value="TreeGrafter"/>
</dbReference>
<comment type="caution">
    <text evidence="7">The sequence shown here is derived from an EMBL/GenBank/DDBJ whole genome shotgun (WGS) entry which is preliminary data.</text>
</comment>
<dbReference type="Gene3D" id="3.30.200.20">
    <property type="entry name" value="Phosphorylase Kinase, domain 1"/>
    <property type="match status" value="1"/>
</dbReference>
<sequence>MEYSKQQFLTYDDFTRQFACDYSMPLARGGHGEIYRGVDLETNEEVAIKRRLYSVDDNALTLEKEYAHTQAVPPNRFVVRYLYYGRYATPFGTYEFLVMRFYRDGNLTSPALSWQGLTPTQQQRFVNEFLQGLHHLHTHNIVHRDIKPENVLLVRYTDAEGTAFRPVIADFGISKMMTDYPEAAKAFVQNSMRIGTVTYMAPEQLRTENIDYNADLWSFGIILYELITGKHMIARRSFPETQREEAYEFWRKAGEDRFPDDMRRISQPYQQIIRQCLVISRDERVQSAKDLLSLLVWQPDLLEAEQAFRQQNWAGVVNVLEPVIDRIAIPDVAHWLQQARLQLALTHSDQKVSEVEPKLTVDAAEEELVITEVDEPMAAANLGINGHDPLPEPPADVADDEVNGYDSQQTELFDNEEDWLIKKPPVAVIEPLVAEPVPAELPAPVVEKKAKPGLFSSWFGKSKVAPAAAKLGTETGDVLVEKEAPQPVAEAPIENQLDLFEPTPAASVFDDALETEVTPPSDRPADGIDEEEPEAGQPVVNETVIAGSSATEAVPDPHEPTAEKVINDESVAAETAVYEPVIDKPTLNSGSIPVSVTSPPKPPISNPIRVRIGDVVDRARRPNNRPLLIGGGLIVGLLILFSIGDNQPPESNVVQLDPKESYETSLKRFQQYSRTYEKTGQLNPYMWAFIHCNPAYEDSLSQSVVRRANAVLAQHKLIFATDSGNINVLKRQEMRVLLNSRINWEVRPHPLSDENCLPRK</sequence>
<dbReference type="Proteomes" id="UP000664795">
    <property type="component" value="Unassembled WGS sequence"/>
</dbReference>
<evidence type="ECO:0000256" key="4">
    <source>
        <dbReference type="ARBA" id="ARBA00022840"/>
    </source>
</evidence>
<evidence type="ECO:0000313" key="7">
    <source>
        <dbReference type="EMBL" id="MBO0933672.1"/>
    </source>
</evidence>
<feature type="region of interest" description="Disordered" evidence="5">
    <location>
        <begin position="516"/>
        <end position="538"/>
    </location>
</feature>
<dbReference type="GO" id="GO:0005776">
    <property type="term" value="C:autophagosome"/>
    <property type="evidence" value="ECO:0007669"/>
    <property type="project" value="TreeGrafter"/>
</dbReference>
<keyword evidence="4" id="KW-0067">ATP-binding</keyword>
<organism evidence="7 8">
    <name type="scientific">Fibrella aquatilis</name>
    <dbReference type="NCBI Taxonomy" id="2817059"/>
    <lineage>
        <taxon>Bacteria</taxon>
        <taxon>Pseudomonadati</taxon>
        <taxon>Bacteroidota</taxon>
        <taxon>Cytophagia</taxon>
        <taxon>Cytophagales</taxon>
        <taxon>Spirosomataceae</taxon>
        <taxon>Fibrella</taxon>
    </lineage>
</organism>
<dbReference type="Pfam" id="PF00069">
    <property type="entry name" value="Pkinase"/>
    <property type="match status" value="1"/>
</dbReference>
<keyword evidence="1" id="KW-0808">Transferase</keyword>
<gene>
    <name evidence="7" type="ORF">J2I48_21875</name>
</gene>
<dbReference type="PANTHER" id="PTHR24348:SF22">
    <property type="entry name" value="NON-SPECIFIC SERINE_THREONINE PROTEIN KINASE"/>
    <property type="match status" value="1"/>
</dbReference>
<dbReference type="Gene3D" id="1.10.510.10">
    <property type="entry name" value="Transferase(Phosphotransferase) domain 1"/>
    <property type="match status" value="1"/>
</dbReference>
<dbReference type="SMART" id="SM00220">
    <property type="entry name" value="S_TKc"/>
    <property type="match status" value="1"/>
</dbReference>
<dbReference type="AlphaFoldDB" id="A0A939G763"/>
<keyword evidence="8" id="KW-1185">Reference proteome</keyword>
<dbReference type="PROSITE" id="PS00108">
    <property type="entry name" value="PROTEIN_KINASE_ST"/>
    <property type="match status" value="1"/>
</dbReference>
<dbReference type="InterPro" id="IPR000719">
    <property type="entry name" value="Prot_kinase_dom"/>
</dbReference>
<keyword evidence="2" id="KW-0547">Nucleotide-binding</keyword>
<dbReference type="PROSITE" id="PS50011">
    <property type="entry name" value="PROTEIN_KINASE_DOM"/>
    <property type="match status" value="1"/>
</dbReference>
<protein>
    <submittedName>
        <fullName evidence="7">Protein kinase</fullName>
    </submittedName>
</protein>
<dbReference type="InterPro" id="IPR011009">
    <property type="entry name" value="Kinase-like_dom_sf"/>
</dbReference>
<dbReference type="GO" id="GO:0000407">
    <property type="term" value="C:phagophore assembly site"/>
    <property type="evidence" value="ECO:0007669"/>
    <property type="project" value="TreeGrafter"/>
</dbReference>
<dbReference type="SUPFAM" id="SSF56112">
    <property type="entry name" value="Protein kinase-like (PK-like)"/>
    <property type="match status" value="1"/>
</dbReference>
<evidence type="ECO:0000256" key="1">
    <source>
        <dbReference type="ARBA" id="ARBA00022679"/>
    </source>
</evidence>
<dbReference type="InterPro" id="IPR045269">
    <property type="entry name" value="Atg1-like"/>
</dbReference>
<evidence type="ECO:0000256" key="5">
    <source>
        <dbReference type="SAM" id="MobiDB-lite"/>
    </source>
</evidence>
<evidence type="ECO:0000256" key="2">
    <source>
        <dbReference type="ARBA" id="ARBA00022741"/>
    </source>
</evidence>
<dbReference type="CDD" id="cd14014">
    <property type="entry name" value="STKc_PknB_like"/>
    <property type="match status" value="1"/>
</dbReference>
<dbReference type="GO" id="GO:0004674">
    <property type="term" value="F:protein serine/threonine kinase activity"/>
    <property type="evidence" value="ECO:0007669"/>
    <property type="project" value="InterPro"/>
</dbReference>
<dbReference type="GO" id="GO:0005524">
    <property type="term" value="F:ATP binding"/>
    <property type="evidence" value="ECO:0007669"/>
    <property type="project" value="UniProtKB-KW"/>
</dbReference>
<accession>A0A939G763</accession>
<evidence type="ECO:0000313" key="8">
    <source>
        <dbReference type="Proteomes" id="UP000664795"/>
    </source>
</evidence>
<reference evidence="7 8" key="1">
    <citation type="submission" date="2021-03" db="EMBL/GenBank/DDBJ databases">
        <title>Fibrella sp. HMF5036 genome sequencing and assembly.</title>
        <authorList>
            <person name="Kang H."/>
            <person name="Kim H."/>
            <person name="Bae S."/>
            <person name="Joh K."/>
        </authorList>
    </citation>
    <scope>NUCLEOTIDE SEQUENCE [LARGE SCALE GENOMIC DNA]</scope>
    <source>
        <strain evidence="7 8">HMF5036</strain>
    </source>
</reference>
<dbReference type="RefSeq" id="WP_207337630.1">
    <property type="nucleotide sequence ID" value="NZ_JAFMYU010000021.1"/>
</dbReference>
<feature type="domain" description="Protein kinase" evidence="6">
    <location>
        <begin position="20"/>
        <end position="301"/>
    </location>
</feature>
<dbReference type="GO" id="GO:0016020">
    <property type="term" value="C:membrane"/>
    <property type="evidence" value="ECO:0007669"/>
    <property type="project" value="TreeGrafter"/>
</dbReference>
<dbReference type="PANTHER" id="PTHR24348">
    <property type="entry name" value="SERINE/THREONINE-PROTEIN KINASE UNC-51-RELATED"/>
    <property type="match status" value="1"/>
</dbReference>
<proteinExistence type="predicted"/>
<evidence type="ECO:0000259" key="6">
    <source>
        <dbReference type="PROSITE" id="PS50011"/>
    </source>
</evidence>
<name>A0A939G763_9BACT</name>
<evidence type="ECO:0000256" key="3">
    <source>
        <dbReference type="ARBA" id="ARBA00022777"/>
    </source>
</evidence>
<keyword evidence="3 7" id="KW-0418">Kinase</keyword>